<evidence type="ECO:0000313" key="7">
    <source>
        <dbReference type="Proteomes" id="UP000288405"/>
    </source>
</evidence>
<dbReference type="PANTHER" id="PTHR23407:SF1">
    <property type="entry name" value="5-FORMYLTETRAHYDROFOLATE CYCLO-LIGASE"/>
    <property type="match status" value="1"/>
</dbReference>
<dbReference type="EC" id="6.3.3.2" evidence="5"/>
<evidence type="ECO:0000256" key="5">
    <source>
        <dbReference type="RuleBase" id="RU361279"/>
    </source>
</evidence>
<gene>
    <name evidence="6" type="ORF">CWE11_10115</name>
</gene>
<keyword evidence="7" id="KW-1185">Reference proteome</keyword>
<keyword evidence="3 4" id="KW-0067">ATP-binding</keyword>
<dbReference type="NCBIfam" id="TIGR02727">
    <property type="entry name" value="MTHFS_bact"/>
    <property type="match status" value="1"/>
</dbReference>
<dbReference type="PANTHER" id="PTHR23407">
    <property type="entry name" value="ATPASE INHIBITOR/5-FORMYLTETRAHYDROFOLATE CYCLO-LIGASE"/>
    <property type="match status" value="1"/>
</dbReference>
<dbReference type="AlphaFoldDB" id="A0A432WBH6"/>
<evidence type="ECO:0000256" key="1">
    <source>
        <dbReference type="ARBA" id="ARBA00010638"/>
    </source>
</evidence>
<feature type="binding site" evidence="4">
    <location>
        <begin position="138"/>
        <end position="146"/>
    </location>
    <ligand>
        <name>ATP</name>
        <dbReference type="ChEBI" id="CHEBI:30616"/>
    </ligand>
</feature>
<comment type="similarity">
    <text evidence="1 5">Belongs to the 5-formyltetrahydrofolate cyclo-ligase family.</text>
</comment>
<dbReference type="InterPro" id="IPR037171">
    <property type="entry name" value="NagB/RpiA_transferase-like"/>
</dbReference>
<comment type="cofactor">
    <cofactor evidence="5">
        <name>Mg(2+)</name>
        <dbReference type="ChEBI" id="CHEBI:18420"/>
    </cofactor>
</comment>
<dbReference type="EMBL" id="PIPM01000013">
    <property type="protein sequence ID" value="RUO29134.1"/>
    <property type="molecule type" value="Genomic_DNA"/>
</dbReference>
<proteinExistence type="inferred from homology"/>
<dbReference type="Proteomes" id="UP000288405">
    <property type="component" value="Unassembled WGS sequence"/>
</dbReference>
<keyword evidence="5" id="KW-0479">Metal-binding</keyword>
<protein>
    <recommendedName>
        <fullName evidence="5">5-formyltetrahydrofolate cyclo-ligase</fullName>
        <ecNumber evidence="5">6.3.3.2</ecNumber>
    </recommendedName>
</protein>
<feature type="binding site" evidence="4">
    <location>
        <position position="59"/>
    </location>
    <ligand>
        <name>substrate</name>
    </ligand>
</feature>
<dbReference type="SUPFAM" id="SSF100950">
    <property type="entry name" value="NagB/RpiA/CoA transferase-like"/>
    <property type="match status" value="1"/>
</dbReference>
<dbReference type="Gene3D" id="3.40.50.10420">
    <property type="entry name" value="NagB/RpiA/CoA transferase-like"/>
    <property type="match status" value="1"/>
</dbReference>
<comment type="caution">
    <text evidence="6">The sequence shown here is derived from an EMBL/GenBank/DDBJ whole genome shotgun (WGS) entry which is preliminary data.</text>
</comment>
<reference evidence="6 7" key="1">
    <citation type="journal article" date="2011" name="Front. Microbiol.">
        <title>Genomic signatures of strain selection and enhancement in Bacillus atrophaeus var. globigii, a historical biowarfare simulant.</title>
        <authorList>
            <person name="Gibbons H.S."/>
            <person name="Broomall S.M."/>
            <person name="McNew L.A."/>
            <person name="Daligault H."/>
            <person name="Chapman C."/>
            <person name="Bruce D."/>
            <person name="Karavis M."/>
            <person name="Krepps M."/>
            <person name="McGregor P.A."/>
            <person name="Hong C."/>
            <person name="Park K.H."/>
            <person name="Akmal A."/>
            <person name="Feldman A."/>
            <person name="Lin J.S."/>
            <person name="Chang W.E."/>
            <person name="Higgs B.W."/>
            <person name="Demirev P."/>
            <person name="Lindquist J."/>
            <person name="Liem A."/>
            <person name="Fochler E."/>
            <person name="Read T.D."/>
            <person name="Tapia R."/>
            <person name="Johnson S."/>
            <person name="Bishop-Lilly K.A."/>
            <person name="Detter C."/>
            <person name="Han C."/>
            <person name="Sozhamannan S."/>
            <person name="Rosenzweig C.N."/>
            <person name="Skowronski E.W."/>
        </authorList>
    </citation>
    <scope>NUCLEOTIDE SEQUENCE [LARGE SCALE GENOMIC DNA]</scope>
    <source>
        <strain evidence="6 7">GYP-17</strain>
    </source>
</reference>
<organism evidence="6 7">
    <name type="scientific">Aliidiomarina sanyensis</name>
    <dbReference type="NCBI Taxonomy" id="1249555"/>
    <lineage>
        <taxon>Bacteria</taxon>
        <taxon>Pseudomonadati</taxon>
        <taxon>Pseudomonadota</taxon>
        <taxon>Gammaproteobacteria</taxon>
        <taxon>Alteromonadales</taxon>
        <taxon>Idiomarinaceae</taxon>
        <taxon>Aliidiomarina</taxon>
    </lineage>
</organism>
<comment type="catalytic activity">
    <reaction evidence="5">
        <text>(6S)-5-formyl-5,6,7,8-tetrahydrofolate + ATP = (6R)-5,10-methenyltetrahydrofolate + ADP + phosphate</text>
        <dbReference type="Rhea" id="RHEA:10488"/>
        <dbReference type="ChEBI" id="CHEBI:30616"/>
        <dbReference type="ChEBI" id="CHEBI:43474"/>
        <dbReference type="ChEBI" id="CHEBI:57455"/>
        <dbReference type="ChEBI" id="CHEBI:57457"/>
        <dbReference type="ChEBI" id="CHEBI:456216"/>
        <dbReference type="EC" id="6.3.3.2"/>
    </reaction>
</comment>
<evidence type="ECO:0000256" key="4">
    <source>
        <dbReference type="PIRSR" id="PIRSR006806-1"/>
    </source>
</evidence>
<sequence length="202" mass="22508">MNAVFHDRHAARRHFRAARNRLSPDARVAADQSLCAAIVDLIKEHEAQSVGVFLPNDGEPNLTAILQQAPQGTRFALPVLHPFSEGHLLFLRYDQQTPMRPNIYGIPEPELSVERVTPLSSMQLLFVPLVAFDAAGNRLGMGGGFYDRTLAAWQRGHLPNLRPIGVAYNEQRADALPHATWDVPLPAILTPDKLWQFPLKNV</sequence>
<accession>A0A432WBH6</accession>
<evidence type="ECO:0000256" key="2">
    <source>
        <dbReference type="ARBA" id="ARBA00022741"/>
    </source>
</evidence>
<dbReference type="GO" id="GO:0035999">
    <property type="term" value="P:tetrahydrofolate interconversion"/>
    <property type="evidence" value="ECO:0007669"/>
    <property type="project" value="TreeGrafter"/>
</dbReference>
<feature type="binding site" evidence="4">
    <location>
        <position position="54"/>
    </location>
    <ligand>
        <name>substrate</name>
    </ligand>
</feature>
<dbReference type="GO" id="GO:0005524">
    <property type="term" value="F:ATP binding"/>
    <property type="evidence" value="ECO:0007669"/>
    <property type="project" value="UniProtKB-KW"/>
</dbReference>
<dbReference type="Pfam" id="PF01812">
    <property type="entry name" value="5-FTHF_cyc-lig"/>
    <property type="match status" value="1"/>
</dbReference>
<keyword evidence="2 4" id="KW-0547">Nucleotide-binding</keyword>
<dbReference type="OrthoDB" id="9801938at2"/>
<dbReference type="InterPro" id="IPR024185">
    <property type="entry name" value="FTHF_cligase-like_sf"/>
</dbReference>
<dbReference type="PIRSF" id="PIRSF006806">
    <property type="entry name" value="FTHF_cligase"/>
    <property type="match status" value="1"/>
</dbReference>
<dbReference type="GO" id="GO:0009396">
    <property type="term" value="P:folic acid-containing compound biosynthetic process"/>
    <property type="evidence" value="ECO:0007669"/>
    <property type="project" value="TreeGrafter"/>
</dbReference>
<name>A0A432WBH6_9GAMM</name>
<keyword evidence="6" id="KW-0436">Ligase</keyword>
<dbReference type="InterPro" id="IPR002698">
    <property type="entry name" value="FTHF_cligase"/>
</dbReference>
<dbReference type="RefSeq" id="WP_126777502.1">
    <property type="nucleotide sequence ID" value="NZ_PIPM01000013.1"/>
</dbReference>
<keyword evidence="5" id="KW-0460">Magnesium</keyword>
<evidence type="ECO:0000256" key="3">
    <source>
        <dbReference type="ARBA" id="ARBA00022840"/>
    </source>
</evidence>
<evidence type="ECO:0000313" key="6">
    <source>
        <dbReference type="EMBL" id="RUO29134.1"/>
    </source>
</evidence>
<dbReference type="GO" id="GO:0030272">
    <property type="term" value="F:5-formyltetrahydrofolate cyclo-ligase activity"/>
    <property type="evidence" value="ECO:0007669"/>
    <property type="project" value="UniProtKB-EC"/>
</dbReference>
<dbReference type="GO" id="GO:0046872">
    <property type="term" value="F:metal ion binding"/>
    <property type="evidence" value="ECO:0007669"/>
    <property type="project" value="UniProtKB-KW"/>
</dbReference>